<keyword evidence="2" id="KW-0472">Membrane</keyword>
<reference evidence="3" key="1">
    <citation type="journal article" date="2014" name="Front. Microbiol.">
        <title>High frequency of phylogenetically diverse reductive dehalogenase-homologous genes in deep subseafloor sedimentary metagenomes.</title>
        <authorList>
            <person name="Kawai M."/>
            <person name="Futagami T."/>
            <person name="Toyoda A."/>
            <person name="Takaki Y."/>
            <person name="Nishi S."/>
            <person name="Hori S."/>
            <person name="Arai W."/>
            <person name="Tsubouchi T."/>
            <person name="Morono Y."/>
            <person name="Uchiyama I."/>
            <person name="Ito T."/>
            <person name="Fujiyama A."/>
            <person name="Inagaki F."/>
            <person name="Takami H."/>
        </authorList>
    </citation>
    <scope>NUCLEOTIDE SEQUENCE</scope>
    <source>
        <strain evidence="3">Expedition CK06-06</strain>
    </source>
</reference>
<accession>X1JCY4</accession>
<feature type="compositionally biased region" description="Polar residues" evidence="1">
    <location>
        <begin position="1"/>
        <end position="17"/>
    </location>
</feature>
<keyword evidence="2" id="KW-0812">Transmembrane</keyword>
<keyword evidence="2" id="KW-1133">Transmembrane helix</keyword>
<sequence>MAQETKQPVQQETQPAGASQAPQTAQPVQPKAQPAQTAAQPQPIKKKSKWWIWLIVGIVVLAIAAVLYFFVF</sequence>
<proteinExistence type="predicted"/>
<dbReference type="AlphaFoldDB" id="X1JCY4"/>
<feature type="compositionally biased region" description="Low complexity" evidence="1">
    <location>
        <begin position="20"/>
        <end position="43"/>
    </location>
</feature>
<dbReference type="EMBL" id="BARU01026470">
    <property type="protein sequence ID" value="GAH76214.1"/>
    <property type="molecule type" value="Genomic_DNA"/>
</dbReference>
<feature type="region of interest" description="Disordered" evidence="1">
    <location>
        <begin position="1"/>
        <end position="45"/>
    </location>
</feature>
<feature type="transmembrane region" description="Helical" evidence="2">
    <location>
        <begin position="50"/>
        <end position="71"/>
    </location>
</feature>
<evidence type="ECO:0000313" key="3">
    <source>
        <dbReference type="EMBL" id="GAH76214.1"/>
    </source>
</evidence>
<evidence type="ECO:0000256" key="1">
    <source>
        <dbReference type="SAM" id="MobiDB-lite"/>
    </source>
</evidence>
<name>X1JCY4_9ZZZZ</name>
<comment type="caution">
    <text evidence="3">The sequence shown here is derived from an EMBL/GenBank/DDBJ whole genome shotgun (WGS) entry which is preliminary data.</text>
</comment>
<protein>
    <submittedName>
        <fullName evidence="3">Uncharacterized protein</fullName>
    </submittedName>
</protein>
<evidence type="ECO:0000256" key="2">
    <source>
        <dbReference type="SAM" id="Phobius"/>
    </source>
</evidence>
<gene>
    <name evidence="3" type="ORF">S03H2_42512</name>
</gene>
<organism evidence="3">
    <name type="scientific">marine sediment metagenome</name>
    <dbReference type="NCBI Taxonomy" id="412755"/>
    <lineage>
        <taxon>unclassified sequences</taxon>
        <taxon>metagenomes</taxon>
        <taxon>ecological metagenomes</taxon>
    </lineage>
</organism>